<feature type="domain" description="GMPS ATP-PPase" evidence="12">
    <location>
        <begin position="235"/>
        <end position="445"/>
    </location>
</feature>
<dbReference type="NCBIfam" id="NF000848">
    <property type="entry name" value="PRK00074.1"/>
    <property type="match status" value="1"/>
</dbReference>
<dbReference type="InterPro" id="IPR014729">
    <property type="entry name" value="Rossmann-like_a/b/a_fold"/>
</dbReference>
<dbReference type="InterPro" id="IPR022310">
    <property type="entry name" value="NAD/GMP_synthase"/>
</dbReference>
<dbReference type="PANTHER" id="PTHR11922">
    <property type="entry name" value="GMP SYNTHASE-RELATED"/>
    <property type="match status" value="1"/>
</dbReference>
<dbReference type="Gene3D" id="3.40.50.880">
    <property type="match status" value="1"/>
</dbReference>
<dbReference type="EC" id="6.3.5.2" evidence="3"/>
<evidence type="ECO:0000256" key="9">
    <source>
        <dbReference type="ARBA" id="ARBA00022962"/>
    </source>
</evidence>
<keyword evidence="8 11" id="KW-0067">ATP-binding</keyword>
<dbReference type="FunFam" id="3.40.50.620:FF:000044">
    <property type="entry name" value="GMP synthase [glutamine-hydrolyzing]"/>
    <property type="match status" value="1"/>
</dbReference>
<evidence type="ECO:0000256" key="7">
    <source>
        <dbReference type="ARBA" id="ARBA00022755"/>
    </source>
</evidence>
<dbReference type="SUPFAM" id="SSF54810">
    <property type="entry name" value="GMP synthetase C-terminal dimerisation domain"/>
    <property type="match status" value="2"/>
</dbReference>
<dbReference type="GO" id="GO:0005524">
    <property type="term" value="F:ATP binding"/>
    <property type="evidence" value="ECO:0007669"/>
    <property type="project" value="UniProtKB-UniRule"/>
</dbReference>
<dbReference type="SUPFAM" id="SSF52402">
    <property type="entry name" value="Adenine nucleotide alpha hydrolases-like"/>
    <property type="match status" value="1"/>
</dbReference>
<dbReference type="PROSITE" id="PS51553">
    <property type="entry name" value="GMPS_ATP_PPASE"/>
    <property type="match status" value="1"/>
</dbReference>
<dbReference type="InterPro" id="IPR001674">
    <property type="entry name" value="GMP_synth_C"/>
</dbReference>
<dbReference type="PRINTS" id="PR00097">
    <property type="entry name" value="ANTSNTHASEII"/>
</dbReference>
<evidence type="ECO:0000256" key="8">
    <source>
        <dbReference type="ARBA" id="ARBA00022840"/>
    </source>
</evidence>
<evidence type="ECO:0000256" key="1">
    <source>
        <dbReference type="ARBA" id="ARBA00005153"/>
    </source>
</evidence>
<name>A0A914HVH9_GLORO</name>
<evidence type="ECO:0000259" key="12">
    <source>
        <dbReference type="PROSITE" id="PS51553"/>
    </source>
</evidence>
<dbReference type="Pfam" id="PF00117">
    <property type="entry name" value="GATase"/>
    <property type="match status" value="1"/>
</dbReference>
<evidence type="ECO:0000256" key="11">
    <source>
        <dbReference type="PROSITE-ProRule" id="PRU00886"/>
    </source>
</evidence>
<dbReference type="Gene3D" id="3.40.50.620">
    <property type="entry name" value="HUPs"/>
    <property type="match status" value="1"/>
</dbReference>
<keyword evidence="6 11" id="KW-0332">GMP biosynthesis</keyword>
<dbReference type="SUPFAM" id="SSF52317">
    <property type="entry name" value="Class I glutamine amidotransferase-like"/>
    <property type="match status" value="1"/>
</dbReference>
<comment type="pathway">
    <text evidence="1">Purine metabolism; GMP biosynthesis; GMP from XMP (L-Gln route): step 1/1.</text>
</comment>
<evidence type="ECO:0000256" key="10">
    <source>
        <dbReference type="ARBA" id="ARBA00031356"/>
    </source>
</evidence>
<reference evidence="14" key="1">
    <citation type="submission" date="2022-11" db="UniProtKB">
        <authorList>
            <consortium name="WormBaseParasite"/>
        </authorList>
    </citation>
    <scope>IDENTIFICATION</scope>
</reference>
<dbReference type="InterPro" id="IPR004739">
    <property type="entry name" value="GMP_synth_GATase"/>
</dbReference>
<keyword evidence="5 11" id="KW-0547">Nucleotide-binding</keyword>
<proteinExistence type="predicted"/>
<dbReference type="CDD" id="cd01742">
    <property type="entry name" value="GATase1_GMP_Synthase"/>
    <property type="match status" value="1"/>
</dbReference>
<sequence>MENMETENIMNSGGTMKIALKVAADKALAEQIDREKEITKERVAILDFGAQYGKLIDRRVRECNVCSDLLPFSTTMDELVRDGYSAIILSGGPNSVYVENAPVYDPELLSGRLPLLGICYGFQLINKHFGGSVSLQPRREDGRTRVKVNPQSDIFHELQPDQFVLLTHGDGVTPETAAKNGFRSVALSGEFVAAIENPERRIYGLQFHPEADLTEHGIQIIDNFLRRICSLKCHYTLQNREQMCEERIRSAVGPTGEVLVLVSGGVDSTVCAALCTKALGGERVHAIHIDNGFMRLNESDRVMLSLQDIGLKVHRFNCVSKFLTGSIVQNGVQTLPLLRVVSPEEKRKIIGDTFMRCKDMAIQKLGLSADNIFLVQGTLRPDLIESASELASGCADVIKTHHNDSALVRELRDLGRVVEPLQEFHKDEVRELGRSLGLPEHIVNRHPFPGPGLAIRILCADEPFKEEHFEETQQRIKEIVEAFDDRFSAILLPIKSVGVQGDRRSYSYVAAVSIKNASTENIPWPKLEELARLLPNECHYINRVVVGFDIGPVNDITITHINEGTLQQLQQADHIVYQTLCGLDWRDQPNLGLDNTLQCVQQFPVIMIPVHFLRHFKPPQHFPSTLRSIVLRPFITRDFMTGQAALPGRDIPFETIYEMVRRIEAEMSSISSVLVDLTSKPPGTTEWE</sequence>
<dbReference type="InterPro" id="IPR025777">
    <property type="entry name" value="GMPS_ATP_PPase_dom"/>
</dbReference>
<keyword evidence="13" id="KW-1185">Reference proteome</keyword>
<dbReference type="AlphaFoldDB" id="A0A914HVH9"/>
<evidence type="ECO:0000256" key="5">
    <source>
        <dbReference type="ARBA" id="ARBA00022741"/>
    </source>
</evidence>
<protein>
    <recommendedName>
        <fullName evidence="3">GMP synthase (glutamine-hydrolyzing)</fullName>
        <ecNumber evidence="3">6.3.5.2</ecNumber>
    </recommendedName>
    <alternativeName>
        <fullName evidence="10">Glutamine amidotransferase</fullName>
    </alternativeName>
</protein>
<evidence type="ECO:0000256" key="3">
    <source>
        <dbReference type="ARBA" id="ARBA00012746"/>
    </source>
</evidence>
<dbReference type="Proteomes" id="UP000887572">
    <property type="component" value="Unplaced"/>
</dbReference>
<dbReference type="CDD" id="cd01997">
    <property type="entry name" value="GMP_synthase_C"/>
    <property type="match status" value="1"/>
</dbReference>
<comment type="subunit">
    <text evidence="2">Homodimer.</text>
</comment>
<dbReference type="InterPro" id="IPR017926">
    <property type="entry name" value="GATASE"/>
</dbReference>
<dbReference type="WBParaSite" id="Gr19_v10_g4162.t1">
    <property type="protein sequence ID" value="Gr19_v10_g4162.t1"/>
    <property type="gene ID" value="Gr19_v10_g4162"/>
</dbReference>
<dbReference type="Pfam" id="PF00958">
    <property type="entry name" value="GMP_synt_C"/>
    <property type="match status" value="2"/>
</dbReference>
<organism evidence="13 14">
    <name type="scientific">Globodera rostochiensis</name>
    <name type="common">Golden nematode worm</name>
    <name type="synonym">Heterodera rostochiensis</name>
    <dbReference type="NCBI Taxonomy" id="31243"/>
    <lineage>
        <taxon>Eukaryota</taxon>
        <taxon>Metazoa</taxon>
        <taxon>Ecdysozoa</taxon>
        <taxon>Nematoda</taxon>
        <taxon>Chromadorea</taxon>
        <taxon>Rhabditida</taxon>
        <taxon>Tylenchina</taxon>
        <taxon>Tylenchomorpha</taxon>
        <taxon>Tylenchoidea</taxon>
        <taxon>Heteroderidae</taxon>
        <taxon>Heteroderinae</taxon>
        <taxon>Globodera</taxon>
    </lineage>
</organism>
<dbReference type="Pfam" id="PF02540">
    <property type="entry name" value="NAD_synthase"/>
    <property type="match status" value="1"/>
</dbReference>
<dbReference type="GO" id="GO:0005829">
    <property type="term" value="C:cytosol"/>
    <property type="evidence" value="ECO:0007669"/>
    <property type="project" value="TreeGrafter"/>
</dbReference>
<evidence type="ECO:0000256" key="2">
    <source>
        <dbReference type="ARBA" id="ARBA00011738"/>
    </source>
</evidence>
<dbReference type="Gene3D" id="3.30.300.10">
    <property type="match status" value="2"/>
</dbReference>
<keyword evidence="9" id="KW-0315">Glutamine amidotransferase</keyword>
<dbReference type="PROSITE" id="PS51273">
    <property type="entry name" value="GATASE_TYPE_1"/>
    <property type="match status" value="1"/>
</dbReference>
<evidence type="ECO:0000313" key="13">
    <source>
        <dbReference type="Proteomes" id="UP000887572"/>
    </source>
</evidence>
<evidence type="ECO:0000313" key="14">
    <source>
        <dbReference type="WBParaSite" id="Gr19_v10_g4162.t1"/>
    </source>
</evidence>
<feature type="binding site" evidence="11">
    <location>
        <begin position="263"/>
        <end position="269"/>
    </location>
    <ligand>
        <name>ATP</name>
        <dbReference type="ChEBI" id="CHEBI:30616"/>
    </ligand>
</feature>
<dbReference type="GO" id="GO:0003921">
    <property type="term" value="F:GMP synthase activity"/>
    <property type="evidence" value="ECO:0007669"/>
    <property type="project" value="InterPro"/>
</dbReference>
<dbReference type="PRINTS" id="PR00096">
    <property type="entry name" value="GATASE"/>
</dbReference>
<evidence type="ECO:0000256" key="6">
    <source>
        <dbReference type="ARBA" id="ARBA00022749"/>
    </source>
</evidence>
<keyword evidence="7 11" id="KW-0658">Purine biosynthesis</keyword>
<dbReference type="PANTHER" id="PTHR11922:SF2">
    <property type="entry name" value="GMP SYNTHASE [GLUTAMINE-HYDROLYZING]"/>
    <property type="match status" value="1"/>
</dbReference>
<keyword evidence="4" id="KW-0436">Ligase</keyword>
<evidence type="ECO:0000256" key="4">
    <source>
        <dbReference type="ARBA" id="ARBA00022598"/>
    </source>
</evidence>
<accession>A0A914HVH9</accession>
<dbReference type="InterPro" id="IPR029062">
    <property type="entry name" value="Class_I_gatase-like"/>
</dbReference>